<organism evidence="1 2">
    <name type="scientific">Desulfurivibrio alkaliphilus (strain DSM 19089 / UNIQEM U267 / AHT2)</name>
    <dbReference type="NCBI Taxonomy" id="589865"/>
    <lineage>
        <taxon>Bacteria</taxon>
        <taxon>Pseudomonadati</taxon>
        <taxon>Thermodesulfobacteriota</taxon>
        <taxon>Desulfobulbia</taxon>
        <taxon>Desulfobulbales</taxon>
        <taxon>Desulfobulbaceae</taxon>
        <taxon>Desulfurivibrio</taxon>
    </lineage>
</organism>
<protein>
    <submittedName>
        <fullName evidence="1">Uncharacterized protein</fullName>
    </submittedName>
</protein>
<dbReference type="Proteomes" id="UP000001508">
    <property type="component" value="Chromosome"/>
</dbReference>
<dbReference type="AlphaFoldDB" id="D6Z6W4"/>
<evidence type="ECO:0000313" key="1">
    <source>
        <dbReference type="EMBL" id="ADH86951.1"/>
    </source>
</evidence>
<reference evidence="2" key="1">
    <citation type="submission" date="2010-02" db="EMBL/GenBank/DDBJ databases">
        <title>Complete sequence of Desulfurivibrio alkaliphilus AHT2.</title>
        <authorList>
            <consortium name="US DOE Joint Genome Institute"/>
            <person name="Pitluck S."/>
            <person name="Chertkov O."/>
            <person name="Detter J.C."/>
            <person name="Han C."/>
            <person name="Tapia R."/>
            <person name="Larimer F."/>
            <person name="Land M."/>
            <person name="Hauser L."/>
            <person name="Kyrpides N."/>
            <person name="Mikhailova N."/>
            <person name="Sorokin D.Y."/>
            <person name="Muyzer G."/>
            <person name="Woyke T."/>
        </authorList>
    </citation>
    <scope>NUCLEOTIDE SEQUENCE [LARGE SCALE GENOMIC DNA]</scope>
    <source>
        <strain evidence="2">DSM 19089 / UNIQEM U267 / AHT2</strain>
    </source>
</reference>
<proteinExistence type="predicted"/>
<accession>D6Z6W4</accession>
<dbReference type="KEGG" id="dak:DaAHT2_2286"/>
<evidence type="ECO:0000313" key="2">
    <source>
        <dbReference type="Proteomes" id="UP000001508"/>
    </source>
</evidence>
<gene>
    <name evidence="1" type="ordered locus">DaAHT2_2286</name>
</gene>
<dbReference type="EMBL" id="CP001940">
    <property type="protein sequence ID" value="ADH86951.1"/>
    <property type="molecule type" value="Genomic_DNA"/>
</dbReference>
<sequence>MKVVRPLLALSLLACYLLAFGLQQRGLDAATVELRHPLPPAVQQIGLGYLKQLGGEVQFVRAAVFHGGVDPKRDPLEYAAPLAATLGAAVRLHPHFIDSYYLAQATLPLLNDHYAREANELHRQGMEALPQRFELPFFAGFNSFYYLQDHVAAASYLQEAAGRPRAPAWFGHLAATLSGAGGDLYGGLLLLEAMLAGEEDELMQERYRHSITMFQRAIMVQEAIEAYRARHGREPADLAELVPADLAELPEFEPPFRLDWEPPELRLLRN</sequence>
<dbReference type="HOGENOM" id="CLU_1029444_0_0_7"/>
<dbReference type="eggNOG" id="COG0457">
    <property type="taxonomic scope" value="Bacteria"/>
</dbReference>
<name>D6Z6W4_DESAT</name>
<dbReference type="InParanoid" id="D6Z6W4"/>
<keyword evidence="2" id="KW-1185">Reference proteome</keyword>
<dbReference type="RefSeq" id="WP_013164465.1">
    <property type="nucleotide sequence ID" value="NC_014216.1"/>
</dbReference>
<dbReference type="OrthoDB" id="9783085at2"/>
<dbReference type="STRING" id="589865.DaAHT2_2286"/>